<accession>A0A9D1J8A9</accession>
<evidence type="ECO:0000256" key="1">
    <source>
        <dbReference type="SAM" id="Coils"/>
    </source>
</evidence>
<feature type="transmembrane region" description="Helical" evidence="2">
    <location>
        <begin position="116"/>
        <end position="140"/>
    </location>
</feature>
<proteinExistence type="predicted"/>
<keyword evidence="2" id="KW-1133">Transmembrane helix</keyword>
<reference evidence="3" key="1">
    <citation type="submission" date="2020-10" db="EMBL/GenBank/DDBJ databases">
        <authorList>
            <person name="Gilroy R."/>
        </authorList>
    </citation>
    <scope>NUCLEOTIDE SEQUENCE</scope>
    <source>
        <strain evidence="3">CHK121-14286</strain>
    </source>
</reference>
<organism evidence="3 4">
    <name type="scientific">Candidatus Fimimonas gallinarum</name>
    <dbReference type="NCBI Taxonomy" id="2840821"/>
    <lineage>
        <taxon>Bacteria</taxon>
        <taxon>Pseudomonadati</taxon>
        <taxon>Myxococcota</taxon>
        <taxon>Myxococcia</taxon>
        <taxon>Myxococcales</taxon>
        <taxon>Cystobacterineae</taxon>
        <taxon>Myxococcaceae</taxon>
        <taxon>Myxococcaceae incertae sedis</taxon>
        <taxon>Candidatus Fimimonas</taxon>
    </lineage>
</organism>
<name>A0A9D1J8A9_9BACT</name>
<protein>
    <recommendedName>
        <fullName evidence="5">DUF2812 domain-containing protein</fullName>
    </recommendedName>
</protein>
<evidence type="ECO:0000313" key="3">
    <source>
        <dbReference type="EMBL" id="HIR66245.1"/>
    </source>
</evidence>
<dbReference type="AlphaFoldDB" id="A0A9D1J8A9"/>
<evidence type="ECO:0008006" key="5">
    <source>
        <dbReference type="Google" id="ProtNLM"/>
    </source>
</evidence>
<gene>
    <name evidence="3" type="ORF">IAC95_05150</name>
</gene>
<keyword evidence="2" id="KW-0812">Transmembrane</keyword>
<comment type="caution">
    <text evidence="3">The sequence shown here is derived from an EMBL/GenBank/DDBJ whole genome shotgun (WGS) entry which is preliminary data.</text>
</comment>
<keyword evidence="2" id="KW-0472">Membrane</keyword>
<sequence>MKEKDFVTYEYRTKTVSTANQFKAMDMYESFGWEVTATTPTAIDGITLSLKRDRKQRHKQELTKLEQQAENLFDTINSLQSAKTRGASIFACIFGIFSTLVLGGGMSLVLLNTDSLPSVIGGSMLGIAGFALCGINYLIYKNAVAKKTKQLLPIIDENEEKLASVLEKGNDLLSRDII</sequence>
<dbReference type="Proteomes" id="UP000824200">
    <property type="component" value="Unassembled WGS sequence"/>
</dbReference>
<dbReference type="EMBL" id="DVHL01000043">
    <property type="protein sequence ID" value="HIR66245.1"/>
    <property type="molecule type" value="Genomic_DNA"/>
</dbReference>
<evidence type="ECO:0000313" key="4">
    <source>
        <dbReference type="Proteomes" id="UP000824200"/>
    </source>
</evidence>
<keyword evidence="1" id="KW-0175">Coiled coil</keyword>
<evidence type="ECO:0000256" key="2">
    <source>
        <dbReference type="SAM" id="Phobius"/>
    </source>
</evidence>
<feature type="transmembrane region" description="Helical" evidence="2">
    <location>
        <begin position="87"/>
        <end position="110"/>
    </location>
</feature>
<feature type="coiled-coil region" evidence="1">
    <location>
        <begin position="48"/>
        <end position="82"/>
    </location>
</feature>
<reference evidence="3" key="2">
    <citation type="journal article" date="2021" name="PeerJ">
        <title>Extensive microbial diversity within the chicken gut microbiome revealed by metagenomics and culture.</title>
        <authorList>
            <person name="Gilroy R."/>
            <person name="Ravi A."/>
            <person name="Getino M."/>
            <person name="Pursley I."/>
            <person name="Horton D.L."/>
            <person name="Alikhan N.F."/>
            <person name="Baker D."/>
            <person name="Gharbi K."/>
            <person name="Hall N."/>
            <person name="Watson M."/>
            <person name="Adriaenssens E.M."/>
            <person name="Foster-Nyarko E."/>
            <person name="Jarju S."/>
            <person name="Secka A."/>
            <person name="Antonio M."/>
            <person name="Oren A."/>
            <person name="Chaudhuri R.R."/>
            <person name="La Ragione R."/>
            <person name="Hildebrand F."/>
            <person name="Pallen M.J."/>
        </authorList>
    </citation>
    <scope>NUCLEOTIDE SEQUENCE</scope>
    <source>
        <strain evidence="3">CHK121-14286</strain>
    </source>
</reference>